<dbReference type="EMBL" id="QRQU01000001">
    <property type="protein sequence ID" value="RHN27281.1"/>
    <property type="molecule type" value="Genomic_DNA"/>
</dbReference>
<keyword evidence="1" id="KW-0472">Membrane</keyword>
<feature type="transmembrane region" description="Helical" evidence="1">
    <location>
        <begin position="12"/>
        <end position="33"/>
    </location>
</feature>
<sequence length="198" mass="21682">MNRINVNQIKQVGAFTFLYFLAIGLGVLVGNLVDHQGNMFYAPAFSALFGGMIYRYYLEKIKGVGSIFIVGCVIGSFFLFSRHGAGAFIPALIAGSFAEMVASSGRFRSNLRNALSFVIFAFATTGPILMMWFYPASYRMSLLDRGKSIDYVNRVMVSPDLATITWFVLTVIMGAGLGWGLSNILLPLLAKKGDKDAQ</sequence>
<feature type="transmembrane region" description="Helical" evidence="1">
    <location>
        <begin position="39"/>
        <end position="57"/>
    </location>
</feature>
<organism evidence="2 5">
    <name type="scientific">Streptococcus parasanguinis</name>
    <dbReference type="NCBI Taxonomy" id="1318"/>
    <lineage>
        <taxon>Bacteria</taxon>
        <taxon>Bacillati</taxon>
        <taxon>Bacillota</taxon>
        <taxon>Bacilli</taxon>
        <taxon>Lactobacillales</taxon>
        <taxon>Streptococcaceae</taxon>
        <taxon>Streptococcus</taxon>
    </lineage>
</organism>
<feature type="transmembrane region" description="Helical" evidence="1">
    <location>
        <begin position="114"/>
        <end position="134"/>
    </location>
</feature>
<dbReference type="Proteomes" id="UP000285773">
    <property type="component" value="Unassembled WGS sequence"/>
</dbReference>
<protein>
    <submittedName>
        <fullName evidence="2">Trep_Strep domain-containing protein</fullName>
    </submittedName>
</protein>
<feature type="transmembrane region" description="Helical" evidence="1">
    <location>
        <begin position="86"/>
        <end position="102"/>
    </location>
</feature>
<dbReference type="Proteomes" id="UP000285725">
    <property type="component" value="Unassembled WGS sequence"/>
</dbReference>
<evidence type="ECO:0000313" key="4">
    <source>
        <dbReference type="Proteomes" id="UP000285725"/>
    </source>
</evidence>
<evidence type="ECO:0000256" key="1">
    <source>
        <dbReference type="SAM" id="Phobius"/>
    </source>
</evidence>
<dbReference type="Pfam" id="PF09605">
    <property type="entry name" value="Trep_Strep"/>
    <property type="match status" value="1"/>
</dbReference>
<evidence type="ECO:0000313" key="5">
    <source>
        <dbReference type="Proteomes" id="UP000285773"/>
    </source>
</evidence>
<keyword evidence="1" id="KW-1133">Transmembrane helix</keyword>
<dbReference type="EMBL" id="QSIO01000001">
    <property type="protein sequence ID" value="RHC96259.1"/>
    <property type="molecule type" value="Genomic_DNA"/>
</dbReference>
<reference evidence="4 5" key="1">
    <citation type="submission" date="2018-08" db="EMBL/GenBank/DDBJ databases">
        <title>A genome reference for cultivated species of the human gut microbiota.</title>
        <authorList>
            <person name="Zou Y."/>
            <person name="Xue W."/>
            <person name="Luo G."/>
        </authorList>
    </citation>
    <scope>NUCLEOTIDE SEQUENCE [LARGE SCALE GENOMIC DNA]</scope>
    <source>
        <strain evidence="3 4">AF30-12BH</strain>
        <strain evidence="2 5">AM33-3BH</strain>
    </source>
</reference>
<gene>
    <name evidence="2" type="ORF">DW820_03815</name>
    <name evidence="3" type="ORF">DWZ19_02185</name>
</gene>
<comment type="caution">
    <text evidence="2">The sequence shown here is derived from an EMBL/GenBank/DDBJ whole genome shotgun (WGS) entry which is preliminary data.</text>
</comment>
<dbReference type="NCBIfam" id="TIGR02185">
    <property type="entry name" value="Trep_Strep"/>
    <property type="match status" value="1"/>
</dbReference>
<dbReference type="RefSeq" id="WP_118095484.1">
    <property type="nucleotide sequence ID" value="NZ_CABJDC010000001.1"/>
</dbReference>
<name>A0A414CMH1_STRPA</name>
<proteinExistence type="predicted"/>
<dbReference type="InterPro" id="IPR011733">
    <property type="entry name" value="CHP02185_IM"/>
</dbReference>
<dbReference type="AlphaFoldDB" id="A0A414CMH1"/>
<evidence type="ECO:0000313" key="2">
    <source>
        <dbReference type="EMBL" id="RHC96259.1"/>
    </source>
</evidence>
<feature type="transmembrane region" description="Helical" evidence="1">
    <location>
        <begin position="164"/>
        <end position="190"/>
    </location>
</feature>
<feature type="transmembrane region" description="Helical" evidence="1">
    <location>
        <begin position="64"/>
        <end position="80"/>
    </location>
</feature>
<evidence type="ECO:0000313" key="3">
    <source>
        <dbReference type="EMBL" id="RHN27281.1"/>
    </source>
</evidence>
<keyword evidence="1" id="KW-0812">Transmembrane</keyword>
<accession>A0A414CMH1</accession>